<organism evidence="2 3">
    <name type="scientific">Anaerosalibacter massiliensis</name>
    <dbReference type="NCBI Taxonomy" id="1347392"/>
    <lineage>
        <taxon>Bacteria</taxon>
        <taxon>Bacillati</taxon>
        <taxon>Bacillota</taxon>
        <taxon>Tissierellia</taxon>
        <taxon>Tissierellales</taxon>
        <taxon>Sporanaerobacteraceae</taxon>
        <taxon>Anaerosalibacter</taxon>
    </lineage>
</organism>
<comment type="caution">
    <text evidence="2">The sequence shown here is derived from an EMBL/GenBank/DDBJ whole genome shotgun (WGS) entry which is preliminary data.</text>
</comment>
<evidence type="ECO:0008006" key="4">
    <source>
        <dbReference type="Google" id="ProtNLM"/>
    </source>
</evidence>
<gene>
    <name evidence="2" type="ORF">NSA23_16445</name>
</gene>
<keyword evidence="1" id="KW-0732">Signal</keyword>
<dbReference type="AlphaFoldDB" id="A0A9X2S6I1"/>
<evidence type="ECO:0000313" key="2">
    <source>
        <dbReference type="EMBL" id="MCR2045673.1"/>
    </source>
</evidence>
<feature type="signal peptide" evidence="1">
    <location>
        <begin position="1"/>
        <end position="26"/>
    </location>
</feature>
<feature type="chain" id="PRO_5040901476" description="DUF5626 domain-containing protein" evidence="1">
    <location>
        <begin position="27"/>
        <end position="185"/>
    </location>
</feature>
<evidence type="ECO:0000313" key="3">
    <source>
        <dbReference type="Proteomes" id="UP001142078"/>
    </source>
</evidence>
<sequence length="185" mass="21140">MKKTVRFFSFILSIVFVFSFITTVNAESAKDDYVDVNLELNDKGDYEGEIELYIDDSINNSGERFGKEIRTVANGASVGSVKFYMSKVKSGKYALSMHFKLSGRYQADMFSGVIQVRDGVINRDILYNKAHTKHFGMSNSRNIKIGTISLPNRKHYQVRLKSGGFRVHTGEYAIAHNNWYNVWPR</sequence>
<keyword evidence="3" id="KW-1185">Reference proteome</keyword>
<dbReference type="Proteomes" id="UP001142078">
    <property type="component" value="Unassembled WGS sequence"/>
</dbReference>
<accession>A0A9X2S6I1</accession>
<protein>
    <recommendedName>
        <fullName evidence="4">DUF5626 domain-containing protein</fullName>
    </recommendedName>
</protein>
<evidence type="ECO:0000256" key="1">
    <source>
        <dbReference type="SAM" id="SignalP"/>
    </source>
</evidence>
<dbReference type="RefSeq" id="WP_257490800.1">
    <property type="nucleotide sequence ID" value="NZ_JANJZL010000033.1"/>
</dbReference>
<reference evidence="2" key="1">
    <citation type="submission" date="2022-07" db="EMBL/GenBank/DDBJ databases">
        <title>Enhanced cultured diversity of the mouse gut microbiota enables custom-made synthetic communities.</title>
        <authorList>
            <person name="Afrizal A."/>
        </authorList>
    </citation>
    <scope>NUCLEOTIDE SEQUENCE</scope>
    <source>
        <strain evidence="2">DSM 29482</strain>
    </source>
</reference>
<dbReference type="EMBL" id="JANJZL010000033">
    <property type="protein sequence ID" value="MCR2045673.1"/>
    <property type="molecule type" value="Genomic_DNA"/>
</dbReference>
<name>A0A9X2S6I1_9FIRM</name>
<proteinExistence type="predicted"/>